<keyword evidence="4" id="KW-0507">mRNA processing</keyword>
<name>A0AAJ8MZB9_9TREE</name>
<dbReference type="GO" id="GO:0008047">
    <property type="term" value="F:enzyme activator activity"/>
    <property type="evidence" value="ECO:0007669"/>
    <property type="project" value="InterPro"/>
</dbReference>
<evidence type="ECO:0000256" key="2">
    <source>
        <dbReference type="ARBA" id="ARBA00008778"/>
    </source>
</evidence>
<dbReference type="Pfam" id="PF06058">
    <property type="entry name" value="DCP1"/>
    <property type="match status" value="1"/>
</dbReference>
<organism evidence="6 7">
    <name type="scientific">Kwoniella shandongensis</name>
    <dbReference type="NCBI Taxonomy" id="1734106"/>
    <lineage>
        <taxon>Eukaryota</taxon>
        <taxon>Fungi</taxon>
        <taxon>Dikarya</taxon>
        <taxon>Basidiomycota</taxon>
        <taxon>Agaricomycotina</taxon>
        <taxon>Tremellomycetes</taxon>
        <taxon>Tremellales</taxon>
        <taxon>Cryptococcaceae</taxon>
        <taxon>Kwoniella</taxon>
    </lineage>
</organism>
<evidence type="ECO:0000256" key="3">
    <source>
        <dbReference type="ARBA" id="ARBA00022490"/>
    </source>
</evidence>
<dbReference type="GO" id="GO:0006397">
    <property type="term" value="P:mRNA processing"/>
    <property type="evidence" value="ECO:0007669"/>
    <property type="project" value="UniProtKB-KW"/>
</dbReference>
<evidence type="ECO:0000313" key="6">
    <source>
        <dbReference type="EMBL" id="WWD21550.1"/>
    </source>
</evidence>
<dbReference type="Proteomes" id="UP000322225">
    <property type="component" value="Chromosome 11"/>
</dbReference>
<dbReference type="EMBL" id="CP144061">
    <property type="protein sequence ID" value="WWD21550.1"/>
    <property type="molecule type" value="Genomic_DNA"/>
</dbReference>
<evidence type="ECO:0000313" key="7">
    <source>
        <dbReference type="Proteomes" id="UP000322225"/>
    </source>
</evidence>
<dbReference type="GeneID" id="43589213"/>
<feature type="compositionally biased region" description="Pro residues" evidence="5">
    <location>
        <begin position="340"/>
        <end position="356"/>
    </location>
</feature>
<proteinExistence type="inferred from homology"/>
<dbReference type="AlphaFoldDB" id="A0AAJ8MZB9"/>
<keyword evidence="7" id="KW-1185">Reference proteome</keyword>
<dbReference type="SUPFAM" id="SSF50729">
    <property type="entry name" value="PH domain-like"/>
    <property type="match status" value="1"/>
</dbReference>
<dbReference type="GO" id="GO:0000290">
    <property type="term" value="P:deadenylation-dependent decapping of nuclear-transcribed mRNA"/>
    <property type="evidence" value="ECO:0007669"/>
    <property type="project" value="InterPro"/>
</dbReference>
<feature type="compositionally biased region" description="Polar residues" evidence="5">
    <location>
        <begin position="300"/>
        <end position="309"/>
    </location>
</feature>
<dbReference type="GO" id="GO:0031087">
    <property type="term" value="P:deadenylation-independent decapping of nuclear-transcribed mRNA"/>
    <property type="evidence" value="ECO:0007669"/>
    <property type="project" value="TreeGrafter"/>
</dbReference>
<feature type="region of interest" description="Disordered" evidence="5">
    <location>
        <begin position="186"/>
        <end position="360"/>
    </location>
</feature>
<dbReference type="RefSeq" id="XP_065823834.1">
    <property type="nucleotide sequence ID" value="XM_065967762.1"/>
</dbReference>
<feature type="compositionally biased region" description="Pro residues" evidence="5">
    <location>
        <begin position="236"/>
        <end position="250"/>
    </location>
</feature>
<gene>
    <name evidence="6" type="ORF">CI109_106036</name>
</gene>
<dbReference type="Gene3D" id="2.30.29.30">
    <property type="entry name" value="Pleckstrin-homology domain (PH domain)/Phosphotyrosine-binding domain (PTB)"/>
    <property type="match status" value="1"/>
</dbReference>
<dbReference type="InterPro" id="IPR011993">
    <property type="entry name" value="PH-like_dom_sf"/>
</dbReference>
<dbReference type="PANTHER" id="PTHR16290">
    <property type="entry name" value="TRANSCRIPTION FACTOR SMIF DECAPPING ENZYME DCP1"/>
    <property type="match status" value="1"/>
</dbReference>
<feature type="compositionally biased region" description="Low complexity" evidence="5">
    <location>
        <begin position="313"/>
        <end position="339"/>
    </location>
</feature>
<comment type="subcellular location">
    <subcellularLocation>
        <location evidence="1">Cytoplasm</location>
    </subcellularLocation>
</comment>
<evidence type="ECO:0008006" key="8">
    <source>
        <dbReference type="Google" id="ProtNLM"/>
    </source>
</evidence>
<reference evidence="6" key="2">
    <citation type="submission" date="2024-01" db="EMBL/GenBank/DDBJ databases">
        <title>Comparative genomics of Cryptococcus and Kwoniella reveals pathogenesis evolution and contrasting modes of karyotype evolution via chromosome fusion or intercentromeric recombination.</title>
        <authorList>
            <person name="Coelho M.A."/>
            <person name="David-Palma M."/>
            <person name="Shea T."/>
            <person name="Bowers K."/>
            <person name="McGinley-Smith S."/>
            <person name="Mohammad A.W."/>
            <person name="Gnirke A."/>
            <person name="Yurkov A.M."/>
            <person name="Nowrousian M."/>
            <person name="Sun S."/>
            <person name="Cuomo C.A."/>
            <person name="Heitman J."/>
        </authorList>
    </citation>
    <scope>NUCLEOTIDE SEQUENCE</scope>
    <source>
        <strain evidence="6">CBS 12478</strain>
    </source>
</reference>
<dbReference type="PANTHER" id="PTHR16290:SF0">
    <property type="entry name" value="DECAPPING PROTEIN 1, ISOFORM A"/>
    <property type="match status" value="1"/>
</dbReference>
<keyword evidence="3" id="KW-0963">Cytoplasm</keyword>
<feature type="compositionally biased region" description="Polar residues" evidence="5">
    <location>
        <begin position="190"/>
        <end position="210"/>
    </location>
</feature>
<feature type="region of interest" description="Disordered" evidence="5">
    <location>
        <begin position="377"/>
        <end position="407"/>
    </location>
</feature>
<evidence type="ECO:0000256" key="4">
    <source>
        <dbReference type="ARBA" id="ARBA00022664"/>
    </source>
</evidence>
<evidence type="ECO:0000256" key="1">
    <source>
        <dbReference type="ARBA" id="ARBA00004496"/>
    </source>
</evidence>
<evidence type="ECO:0000256" key="5">
    <source>
        <dbReference type="SAM" id="MobiDB-lite"/>
    </source>
</evidence>
<accession>A0AAJ8MZB9</accession>
<dbReference type="InterPro" id="IPR010334">
    <property type="entry name" value="Dcp1"/>
</dbReference>
<feature type="compositionally biased region" description="Low complexity" evidence="5">
    <location>
        <begin position="272"/>
        <end position="299"/>
    </location>
</feature>
<sequence length="491" mass="53286">MSTSAATPDEEEQRLIDFRNATNFRSVKRADPHVSSILETSVYSVVYYYDETSGKWEKQKQEGPLFVVRREKNPEYSLYMLNRQTVKNPAIPLVKGEMKLTVVDQGMLQVARRGDKLRIGIWFSEGEEAVNRFRSVILGICGEPSKRPDATASPAISSPPPNPSAGAEDGLSKLFAGLLTSPPVQAAVPSPQSTFTSVTTNALSTPSSQPILAASPAHPVLAPAPSEISTSAMTSPPQPPPPAPVLPTGPPGQTADDLLMSILGFNPPSQPQQPHQPHQQFLSPQPPFQQQYQPQQQYQSGPSIPNQAGPNFPVQQAPPLLPQQSFPQFHPSTQQSPSTSPQPPPQPPIQNYPPSPLRHQPIYAHKVGDATFAQAARTPPFAPPTISPAPHLAMHAGDSSFQSAPSHCRTPVNGYRPGVESRQTVTEAVIDGVDKKQRDEGLIIGGIGLGADERKKEFTRRLTDLILTDERFVDDLWFAYLERMSRAGSGG</sequence>
<feature type="region of interest" description="Disordered" evidence="5">
    <location>
        <begin position="147"/>
        <end position="169"/>
    </location>
</feature>
<reference evidence="6" key="1">
    <citation type="submission" date="2017-08" db="EMBL/GenBank/DDBJ databases">
        <authorList>
            <person name="Cuomo C."/>
            <person name="Billmyre B."/>
            <person name="Heitman J."/>
        </authorList>
    </citation>
    <scope>NUCLEOTIDE SEQUENCE</scope>
    <source>
        <strain evidence="6">CBS 12478</strain>
    </source>
</reference>
<dbReference type="GO" id="GO:0003729">
    <property type="term" value="F:mRNA binding"/>
    <property type="evidence" value="ECO:0007669"/>
    <property type="project" value="TreeGrafter"/>
</dbReference>
<dbReference type="GO" id="GO:0000932">
    <property type="term" value="C:P-body"/>
    <property type="evidence" value="ECO:0007669"/>
    <property type="project" value="TreeGrafter"/>
</dbReference>
<dbReference type="KEGG" id="ksn:43589213"/>
<protein>
    <recommendedName>
        <fullName evidence="8">mRNA-decapping enzyme C-terminal domain-containing protein</fullName>
    </recommendedName>
</protein>
<comment type="similarity">
    <text evidence="2">Belongs to the DCP1 family.</text>
</comment>